<dbReference type="Proteomes" id="UP000280307">
    <property type="component" value="Unassembled WGS sequence"/>
</dbReference>
<dbReference type="PANTHER" id="PTHR30486:SF6">
    <property type="entry name" value="TYPE IV PILUS RETRACTATION ATPASE PILT"/>
    <property type="match status" value="1"/>
</dbReference>
<evidence type="ECO:0000256" key="1">
    <source>
        <dbReference type="ARBA" id="ARBA00006611"/>
    </source>
</evidence>
<dbReference type="Gene3D" id="3.30.450.370">
    <property type="match status" value="1"/>
</dbReference>
<dbReference type="InterPro" id="IPR001482">
    <property type="entry name" value="T2SS/T4SS_dom"/>
</dbReference>
<evidence type="ECO:0000259" key="2">
    <source>
        <dbReference type="SMART" id="SM00382"/>
    </source>
</evidence>
<evidence type="ECO:0000313" key="4">
    <source>
        <dbReference type="Proteomes" id="UP000280307"/>
    </source>
</evidence>
<reference evidence="3 4" key="1">
    <citation type="submission" date="2018-12" db="EMBL/GenBank/DDBJ databases">
        <title>Genome Sequence of Candidatus Viridilinea halotolerans isolated from saline sulfide-rich spring.</title>
        <authorList>
            <person name="Grouzdev D.S."/>
            <person name="Burganskaya E.I."/>
            <person name="Krutkina M.S."/>
            <person name="Sukhacheva M.V."/>
            <person name="Gorlenko V.M."/>
        </authorList>
    </citation>
    <scope>NUCLEOTIDE SEQUENCE [LARGE SCALE GENOMIC DNA]</scope>
    <source>
        <strain evidence="3">Chok-6</strain>
    </source>
</reference>
<dbReference type="EMBL" id="RSAS01000319">
    <property type="protein sequence ID" value="RRR73755.1"/>
    <property type="molecule type" value="Genomic_DNA"/>
</dbReference>
<dbReference type="InterPro" id="IPR027417">
    <property type="entry name" value="P-loop_NTPase"/>
</dbReference>
<dbReference type="InterPro" id="IPR003593">
    <property type="entry name" value="AAA+_ATPase"/>
</dbReference>
<dbReference type="Gene3D" id="3.40.50.300">
    <property type="entry name" value="P-loop containing nucleotide triphosphate hydrolases"/>
    <property type="match status" value="1"/>
</dbReference>
<organism evidence="3 4">
    <name type="scientific">Candidatus Viridilinea halotolerans</name>
    <dbReference type="NCBI Taxonomy" id="2491704"/>
    <lineage>
        <taxon>Bacteria</taxon>
        <taxon>Bacillati</taxon>
        <taxon>Chloroflexota</taxon>
        <taxon>Chloroflexia</taxon>
        <taxon>Chloroflexales</taxon>
        <taxon>Chloroflexineae</taxon>
        <taxon>Oscillochloridaceae</taxon>
        <taxon>Candidatus Viridilinea</taxon>
    </lineage>
</organism>
<dbReference type="InterPro" id="IPR050921">
    <property type="entry name" value="T4SS_GSP_E_ATPase"/>
</dbReference>
<gene>
    <name evidence="3" type="ORF">EI684_08355</name>
</gene>
<comment type="caution">
    <text evidence="3">The sequence shown here is derived from an EMBL/GenBank/DDBJ whole genome shotgun (WGS) entry which is preliminary data.</text>
</comment>
<protein>
    <submittedName>
        <fullName evidence="3">CpaF family protein</fullName>
    </submittedName>
</protein>
<dbReference type="AlphaFoldDB" id="A0A426U2A9"/>
<dbReference type="SMART" id="SM00382">
    <property type="entry name" value="AAA"/>
    <property type="match status" value="1"/>
</dbReference>
<feature type="domain" description="AAA+ ATPase" evidence="2">
    <location>
        <begin position="190"/>
        <end position="363"/>
    </location>
</feature>
<accession>A0A426U2A9</accession>
<dbReference type="PANTHER" id="PTHR30486">
    <property type="entry name" value="TWITCHING MOTILITY PROTEIN PILT"/>
    <property type="match status" value="1"/>
</dbReference>
<dbReference type="SUPFAM" id="SSF52540">
    <property type="entry name" value="P-loop containing nucleoside triphosphate hydrolases"/>
    <property type="match status" value="1"/>
</dbReference>
<evidence type="ECO:0000313" key="3">
    <source>
        <dbReference type="EMBL" id="RRR73755.1"/>
    </source>
</evidence>
<sequence length="398" mass="42973">MFVVPGHAEALEELRMHTSSGRADRLWSRPFAEGIESIFGNAVLPLALWSQLDWYGPLETWRKPEAEVSDILFNGPAHDPIFVMQRGAMTNTGVTLHPSWVTFIQRQLLLRAHKLDPLKLDPFADLVLPDRDYGVADDLRYAITTFPFSRGGPTLAIRMLPERWRTLDDMVQSNTISRDAATLILTGLREGASVMVAGSTGSGKTTLAAGFTQELGKTARMIYVEDGGELPRTANSVHLEASSEGNAFAEAVRFTLRQKPSYVVVGEVRGGEAMAMLQAATTGHPGICTIHANDVQSALRNLERNAMLGLAAQAGGGGNASAALVRGLITTSGLLVVHIGPSPRGRRTVLAVDEVLRQTGQGASGDAFPTEKLFTYDPHLDGLQRVGTVNAPWGHGRY</sequence>
<name>A0A426U2A9_9CHLR</name>
<proteinExistence type="inferred from homology"/>
<comment type="similarity">
    <text evidence="1">Belongs to the GSP E family.</text>
</comment>
<dbReference type="Pfam" id="PF00437">
    <property type="entry name" value="T2SSE"/>
    <property type="match status" value="1"/>
</dbReference>
<dbReference type="GO" id="GO:0016887">
    <property type="term" value="F:ATP hydrolysis activity"/>
    <property type="evidence" value="ECO:0007669"/>
    <property type="project" value="InterPro"/>
</dbReference>